<dbReference type="AlphaFoldDB" id="A0A7T2S3M3"/>
<gene>
    <name evidence="1" type="ORF">I6G66_29265</name>
</gene>
<dbReference type="EMBL" id="CP065668">
    <property type="protein sequence ID" value="QPS08294.1"/>
    <property type="molecule type" value="Genomic_DNA"/>
</dbReference>
<organism evidence="1 2">
    <name type="scientific">Delftia acidovorans</name>
    <name type="common">Pseudomonas acidovorans</name>
    <name type="synonym">Comamonas acidovorans</name>
    <dbReference type="NCBI Taxonomy" id="80866"/>
    <lineage>
        <taxon>Bacteria</taxon>
        <taxon>Pseudomonadati</taxon>
        <taxon>Pseudomonadota</taxon>
        <taxon>Betaproteobacteria</taxon>
        <taxon>Burkholderiales</taxon>
        <taxon>Comamonadaceae</taxon>
        <taxon>Delftia</taxon>
    </lineage>
</organism>
<dbReference type="Proteomes" id="UP000594778">
    <property type="component" value="Chromosome"/>
</dbReference>
<protein>
    <submittedName>
        <fullName evidence="1">Glycosyltransferase</fullName>
    </submittedName>
</protein>
<sequence>MTVASHAASVAQAAQPPSASPSAQQRFVICMKWGKKYGPEYVNRLYAMVRRHLQGDFRLVCLTDDGVGIRDEVECLPIPPLNLPAGIPERGWNKLATFSADLHGLRGTALFLDVDVVITGPLDDFFTEPGEFLIIHDYKRPWRITGNSSVYRFELGAHPEVLDYFRTHFEEIRRNFRNEQAYLSDMLHKQGKLKYWPQAWCPSFKYHCIPAWPTNYWKPPFVPDGARVVIFHGECNPPDALAGRRNRRFRYIRPAGWVAEHWHE</sequence>
<reference evidence="1 2" key="1">
    <citation type="submission" date="2020-12" db="EMBL/GenBank/DDBJ databases">
        <title>FDA dAtabase for Regulatory Grade micrObial Sequences (FDA-ARGOS): Supporting development and validation of Infectious Disease Dx tests.</title>
        <authorList>
            <person name="Sproer C."/>
            <person name="Gronow S."/>
            <person name="Severitt S."/>
            <person name="Schroder I."/>
            <person name="Tallon L."/>
            <person name="Sadzewicz L."/>
            <person name="Zhao X."/>
            <person name="Boylan J."/>
            <person name="Ott S."/>
            <person name="Bowen H."/>
            <person name="Vavikolanu K."/>
            <person name="Mehta A."/>
            <person name="Aluvathingal J."/>
            <person name="Nadendla S."/>
            <person name="Lowell S."/>
            <person name="Myers T."/>
            <person name="Yan Y."/>
            <person name="Sichtig H."/>
        </authorList>
    </citation>
    <scope>NUCLEOTIDE SEQUENCE [LARGE SCALE GENOMIC DNA]</scope>
    <source>
        <strain evidence="1 2">FDAARGOS_909</strain>
    </source>
</reference>
<dbReference type="SUPFAM" id="SSF53448">
    <property type="entry name" value="Nucleotide-diphospho-sugar transferases"/>
    <property type="match status" value="1"/>
</dbReference>
<dbReference type="InterPro" id="IPR029044">
    <property type="entry name" value="Nucleotide-diphossugar_trans"/>
</dbReference>
<dbReference type="GO" id="GO:0016740">
    <property type="term" value="F:transferase activity"/>
    <property type="evidence" value="ECO:0007669"/>
    <property type="project" value="UniProtKB-KW"/>
</dbReference>
<keyword evidence="1" id="KW-0808">Transferase</keyword>
<accession>A0A7T2S3M3</accession>
<evidence type="ECO:0000313" key="2">
    <source>
        <dbReference type="Proteomes" id="UP000594778"/>
    </source>
</evidence>
<evidence type="ECO:0000313" key="1">
    <source>
        <dbReference type="EMBL" id="QPS08294.1"/>
    </source>
</evidence>
<proteinExistence type="predicted"/>
<dbReference type="RefSeq" id="WP_183021544.1">
    <property type="nucleotide sequence ID" value="NZ_CP065668.1"/>
</dbReference>
<name>A0A7T2S3M3_DELAC</name>
<dbReference type="Gene3D" id="3.90.550.10">
    <property type="entry name" value="Spore Coat Polysaccharide Biosynthesis Protein SpsA, Chain A"/>
    <property type="match status" value="1"/>
</dbReference>